<protein>
    <submittedName>
        <fullName evidence="1">Uncharacterized protein</fullName>
    </submittedName>
</protein>
<dbReference type="Proteomes" id="UP000007953">
    <property type="component" value="Chromosome"/>
</dbReference>
<dbReference type="PATRIC" id="fig|1031711.3.peg.142"/>
<dbReference type="KEGG" id="rsn:RSPO_c00143"/>
<accession>F6G6A2</accession>
<evidence type="ECO:0000313" key="1">
    <source>
        <dbReference type="EMBL" id="AEG67447.1"/>
    </source>
</evidence>
<sequence>MTGGRFAALVQEAVSGHSRARGAKTPRNPVKRNISHLFARNLGVKT</sequence>
<reference evidence="1 2" key="1">
    <citation type="journal article" date="2011" name="J. Bacteriol.">
        <title>Complete genome sequence of the plant pathogen Ralstonia solanacearum strain Po82.</title>
        <authorList>
            <person name="Xu J."/>
            <person name="Zheng H.J."/>
            <person name="Liu L."/>
            <person name="Pan Z.C."/>
            <person name="Prior P."/>
            <person name="Tang B."/>
            <person name="Xu J.S."/>
            <person name="Zhang H."/>
            <person name="Tian Q."/>
            <person name="Zhang L.Q."/>
            <person name="Feng J."/>
        </authorList>
    </citation>
    <scope>NUCLEOTIDE SEQUENCE [LARGE SCALE GENOMIC DNA]</scope>
    <source>
        <strain evidence="1 2">Po82</strain>
    </source>
</reference>
<proteinExistence type="predicted"/>
<dbReference type="AlphaFoldDB" id="F6G6A2"/>
<evidence type="ECO:0000313" key="2">
    <source>
        <dbReference type="Proteomes" id="UP000007953"/>
    </source>
</evidence>
<organism evidence="1 2">
    <name type="scientific">Ralstonia solanacearum (strain Po82)</name>
    <dbReference type="NCBI Taxonomy" id="1031711"/>
    <lineage>
        <taxon>Bacteria</taxon>
        <taxon>Pseudomonadati</taxon>
        <taxon>Pseudomonadota</taxon>
        <taxon>Betaproteobacteria</taxon>
        <taxon>Burkholderiales</taxon>
        <taxon>Burkholderiaceae</taxon>
        <taxon>Ralstonia</taxon>
        <taxon>Ralstonia solanacearum species complex</taxon>
    </lineage>
</organism>
<gene>
    <name evidence="1" type="ordered locus">RSPO_c00143</name>
</gene>
<dbReference type="HOGENOM" id="CLU_3188148_0_0_4"/>
<dbReference type="EMBL" id="CP002819">
    <property type="protein sequence ID" value="AEG67447.1"/>
    <property type="molecule type" value="Genomic_DNA"/>
</dbReference>
<name>F6G6A2_RALS8</name>